<organism evidence="2 3">
    <name type="scientific">Collichthys lucidus</name>
    <name type="common">Big head croaker</name>
    <name type="synonym">Sciaena lucida</name>
    <dbReference type="NCBI Taxonomy" id="240159"/>
    <lineage>
        <taxon>Eukaryota</taxon>
        <taxon>Metazoa</taxon>
        <taxon>Chordata</taxon>
        <taxon>Craniata</taxon>
        <taxon>Vertebrata</taxon>
        <taxon>Euteleostomi</taxon>
        <taxon>Actinopterygii</taxon>
        <taxon>Neopterygii</taxon>
        <taxon>Teleostei</taxon>
        <taxon>Neoteleostei</taxon>
        <taxon>Acanthomorphata</taxon>
        <taxon>Eupercaria</taxon>
        <taxon>Sciaenidae</taxon>
        <taxon>Collichthys</taxon>
    </lineage>
</organism>
<name>A0A4U5VC02_COLLU</name>
<dbReference type="EMBL" id="CM014094">
    <property type="protein sequence ID" value="TKS85446.1"/>
    <property type="molecule type" value="Genomic_DNA"/>
</dbReference>
<sequence>MLRPSDTSLSVVSPHPLPPLCLASSNLLYPVRPGWSFFTYSLEIAAIRQRHTSSSPPPPQLPYPLPQHHSHLPPPTVPKQACPAVLHEPPVAVVPPGQRTLCVELTGRMHRPVSMQANSAL</sequence>
<evidence type="ECO:0000313" key="3">
    <source>
        <dbReference type="Proteomes" id="UP000298787"/>
    </source>
</evidence>
<gene>
    <name evidence="2" type="ORF">D9C73_019896</name>
</gene>
<dbReference type="Proteomes" id="UP000298787">
    <property type="component" value="Chromosome 17"/>
</dbReference>
<dbReference type="AlphaFoldDB" id="A0A4U5VC02"/>
<reference evidence="2 3" key="1">
    <citation type="submission" date="2019-01" db="EMBL/GenBank/DDBJ databases">
        <title>Genome Assembly of Collichthys lucidus.</title>
        <authorList>
            <person name="Cai M."/>
            <person name="Xiao S."/>
        </authorList>
    </citation>
    <scope>NUCLEOTIDE SEQUENCE [LARGE SCALE GENOMIC DNA]</scope>
    <source>
        <strain evidence="2">JT15FE1705JMU</strain>
        <tissue evidence="2">Muscle</tissue>
    </source>
</reference>
<evidence type="ECO:0000256" key="1">
    <source>
        <dbReference type="SAM" id="MobiDB-lite"/>
    </source>
</evidence>
<keyword evidence="3" id="KW-1185">Reference proteome</keyword>
<accession>A0A4U5VC02</accession>
<protein>
    <submittedName>
        <fullName evidence="2">Uncharacterized protein</fullName>
    </submittedName>
</protein>
<feature type="compositionally biased region" description="Pro residues" evidence="1">
    <location>
        <begin position="55"/>
        <end position="65"/>
    </location>
</feature>
<proteinExistence type="predicted"/>
<feature type="region of interest" description="Disordered" evidence="1">
    <location>
        <begin position="50"/>
        <end position="81"/>
    </location>
</feature>
<evidence type="ECO:0000313" key="2">
    <source>
        <dbReference type="EMBL" id="TKS85446.1"/>
    </source>
</evidence>